<dbReference type="SUPFAM" id="SSF56801">
    <property type="entry name" value="Acetyl-CoA synthetase-like"/>
    <property type="match status" value="1"/>
</dbReference>
<dbReference type="Gene3D" id="3.40.50.12780">
    <property type="entry name" value="N-terminal domain of ligase-like"/>
    <property type="match status" value="1"/>
</dbReference>
<dbReference type="GO" id="GO:0031177">
    <property type="term" value="F:phosphopantetheine binding"/>
    <property type="evidence" value="ECO:0007669"/>
    <property type="project" value="InterPro"/>
</dbReference>
<dbReference type="PANTHER" id="PTHR43439:SF2">
    <property type="entry name" value="ENZYME, PUTATIVE (JCVI)-RELATED"/>
    <property type="match status" value="1"/>
</dbReference>
<evidence type="ECO:0000313" key="5">
    <source>
        <dbReference type="Proteomes" id="UP000235371"/>
    </source>
</evidence>
<organism evidence="4 5">
    <name type="scientific">Hyaloscypha bicolor E</name>
    <dbReference type="NCBI Taxonomy" id="1095630"/>
    <lineage>
        <taxon>Eukaryota</taxon>
        <taxon>Fungi</taxon>
        <taxon>Dikarya</taxon>
        <taxon>Ascomycota</taxon>
        <taxon>Pezizomycotina</taxon>
        <taxon>Leotiomycetes</taxon>
        <taxon>Helotiales</taxon>
        <taxon>Hyaloscyphaceae</taxon>
        <taxon>Hyaloscypha</taxon>
        <taxon>Hyaloscypha bicolor</taxon>
    </lineage>
</organism>
<sequence>MAPDAPFTYFTCTLGQAAEQNRALPRDFGTATEFIDLQARLHPDKPAVGFPLPTSESRESWGCNIFSFKDLQRGSAGVANSLRELVQTNRPIERQFCVGLICGSSEDFLFAWLGLMRAGFVVLLIAQPEAIAHLCKSCEVSTLFYDQVYHDLARSATKALPASLVAHILPWQQSKTPLTWITKNTPPNLNYTPVCQSTSESTAYIHHTSGTSTGLPKPIPQTHHAAVGVLPLLSGSSAATFTTTPLYHGGIADCFRAWTSNALIWLFPCSSVPITAQNIISSLSVAHQTATQSINPVAKVKYFSSVPYVLQMMAEDKGGLAWLQKMDIVGVGGAALPDGVGDTLVSNGVNLISRFGSAECGFLLSSRRNYSTDKDWQYLRLPSPGPYLRFEKQDDGSGLSELVVLKGWPHMAKTNREDGSFATSDLFEPHAEIQGAWRYHSRSDSQIILITGKKFDPAPVEDAIVAAVGEVRDCFVFGNGERVPGALIILKDDMTALVWEEEVEERVWEVIEEVNSRGQDHTRISREMIVWRREGKLEKSSKGTVLRSAAEKTFASDIKAAYAKDTNSVPISNSGSKSAKEIIRGVVIGVLGAVELQDQDDFYQHGIDSASCMRIRNQLGKHFHGKEKPLPWNIVYDCGNIERLAEFLCSWQRGEEVDESETKEMLDLVDRYSVLCEPATKHLSETFSSSNNGVKGEVVILTGATGALGSHILSQLLASPSVTQVYCLVRPKDTETASERVLATLKQRFLLALSKSSLEKLQSLPAKLEEENLGFKMSVYEQLRDRVSTIIHAAWPVNFSLPLRAFEHSLQGLQNLLQLSNSSSRSPNFVFCSSTAAVLGSNHPGVIPETVSTSPEDSDTLGYSKSKWVAETICSRVAESCNKESRFKVLRIGQLTGDTEHGVWNMSEAYPLMLSTLNDLGCLPRINDKLSWLPLDVAANAVCEIALADKERSRASTSRKSSEVYNVVNNDTTTSFMDLLGWLKEMNKDPFEILESREWSERLEKMESHPAKALLGLWRPAFEGSAREDLERVATFDTTNAKEVSQTMRGVRPVDEKLFAKIWKWVEGEMAKKT</sequence>
<dbReference type="Pfam" id="PF00550">
    <property type="entry name" value="PP-binding"/>
    <property type="match status" value="1"/>
</dbReference>
<evidence type="ECO:0000256" key="2">
    <source>
        <dbReference type="ARBA" id="ARBA00022553"/>
    </source>
</evidence>
<dbReference type="AlphaFoldDB" id="A0A2J6T992"/>
<dbReference type="Pfam" id="PF00501">
    <property type="entry name" value="AMP-binding"/>
    <property type="match status" value="1"/>
</dbReference>
<gene>
    <name evidence="4" type="ORF">K444DRAFT_723233</name>
</gene>
<dbReference type="InterPro" id="IPR036736">
    <property type="entry name" value="ACP-like_sf"/>
</dbReference>
<feature type="domain" description="Polyketide synthase-like phosphopantetheine-binding" evidence="3">
    <location>
        <begin position="580"/>
        <end position="652"/>
    </location>
</feature>
<evidence type="ECO:0000259" key="3">
    <source>
        <dbReference type="SMART" id="SM00823"/>
    </source>
</evidence>
<dbReference type="InterPro" id="IPR000873">
    <property type="entry name" value="AMP-dep_synth/lig_dom"/>
</dbReference>
<dbReference type="Proteomes" id="UP000235371">
    <property type="component" value="Unassembled WGS sequence"/>
</dbReference>
<keyword evidence="1" id="KW-0596">Phosphopantetheine</keyword>
<keyword evidence="5" id="KW-1185">Reference proteome</keyword>
<dbReference type="Gene3D" id="1.10.1200.10">
    <property type="entry name" value="ACP-like"/>
    <property type="match status" value="1"/>
</dbReference>
<dbReference type="InterPro" id="IPR036291">
    <property type="entry name" value="NAD(P)-bd_dom_sf"/>
</dbReference>
<dbReference type="GeneID" id="36596660"/>
<name>A0A2J6T992_9HELO</name>
<dbReference type="InterPro" id="IPR013120">
    <property type="entry name" value="FAR_NAD-bd"/>
</dbReference>
<dbReference type="Pfam" id="PF07993">
    <property type="entry name" value="NAD_binding_4"/>
    <property type="match status" value="1"/>
</dbReference>
<dbReference type="Gene3D" id="3.40.50.720">
    <property type="entry name" value="NAD(P)-binding Rossmann-like Domain"/>
    <property type="match status" value="1"/>
</dbReference>
<dbReference type="InterPro" id="IPR051414">
    <property type="entry name" value="Adenylate-forming_Reductase"/>
</dbReference>
<dbReference type="InParanoid" id="A0A2J6T992"/>
<dbReference type="InterPro" id="IPR009081">
    <property type="entry name" value="PP-bd_ACP"/>
</dbReference>
<evidence type="ECO:0000256" key="1">
    <source>
        <dbReference type="ARBA" id="ARBA00022450"/>
    </source>
</evidence>
<protein>
    <submittedName>
        <fullName evidence="4">Acetyl-CoA synthetase-like protein</fullName>
    </submittedName>
</protein>
<accession>A0A2J6T992</accession>
<dbReference type="PANTHER" id="PTHR43439">
    <property type="entry name" value="PHENYLACETATE-COENZYME A LIGASE"/>
    <property type="match status" value="1"/>
</dbReference>
<dbReference type="InterPro" id="IPR020806">
    <property type="entry name" value="PKS_PP-bd"/>
</dbReference>
<dbReference type="InterPro" id="IPR042099">
    <property type="entry name" value="ANL_N_sf"/>
</dbReference>
<dbReference type="OrthoDB" id="429813at2759"/>
<evidence type="ECO:0000313" key="4">
    <source>
        <dbReference type="EMBL" id="PMD59587.1"/>
    </source>
</evidence>
<reference evidence="4 5" key="1">
    <citation type="submission" date="2016-04" db="EMBL/GenBank/DDBJ databases">
        <title>A degradative enzymes factory behind the ericoid mycorrhizal symbiosis.</title>
        <authorList>
            <consortium name="DOE Joint Genome Institute"/>
            <person name="Martino E."/>
            <person name="Morin E."/>
            <person name="Grelet G."/>
            <person name="Kuo A."/>
            <person name="Kohler A."/>
            <person name="Daghino S."/>
            <person name="Barry K."/>
            <person name="Choi C."/>
            <person name="Cichocki N."/>
            <person name="Clum A."/>
            <person name="Copeland A."/>
            <person name="Hainaut M."/>
            <person name="Haridas S."/>
            <person name="Labutti K."/>
            <person name="Lindquist E."/>
            <person name="Lipzen A."/>
            <person name="Khouja H.-R."/>
            <person name="Murat C."/>
            <person name="Ohm R."/>
            <person name="Olson A."/>
            <person name="Spatafora J."/>
            <person name="Veneault-Fourrey C."/>
            <person name="Henrissat B."/>
            <person name="Grigoriev I."/>
            <person name="Martin F."/>
            <person name="Perotto S."/>
        </authorList>
    </citation>
    <scope>NUCLEOTIDE SEQUENCE [LARGE SCALE GENOMIC DNA]</scope>
    <source>
        <strain evidence="4 5">E</strain>
    </source>
</reference>
<keyword evidence="2" id="KW-0597">Phosphoprotein</keyword>
<dbReference type="Pfam" id="PF23562">
    <property type="entry name" value="AMP-binding_C_3"/>
    <property type="match status" value="1"/>
</dbReference>
<dbReference type="RefSeq" id="XP_024736491.1">
    <property type="nucleotide sequence ID" value="XM_024888584.1"/>
</dbReference>
<proteinExistence type="predicted"/>
<dbReference type="SUPFAM" id="SSF51735">
    <property type="entry name" value="NAD(P)-binding Rossmann-fold domains"/>
    <property type="match status" value="1"/>
</dbReference>
<dbReference type="SUPFAM" id="SSF47336">
    <property type="entry name" value="ACP-like"/>
    <property type="match status" value="1"/>
</dbReference>
<dbReference type="SMART" id="SM00823">
    <property type="entry name" value="PKS_PP"/>
    <property type="match status" value="1"/>
</dbReference>
<dbReference type="EMBL" id="KZ613813">
    <property type="protein sequence ID" value="PMD59587.1"/>
    <property type="molecule type" value="Genomic_DNA"/>
</dbReference>